<reference evidence="2" key="1">
    <citation type="submission" date="2021-02" db="EMBL/GenBank/DDBJ databases">
        <authorList>
            <person name="Nowell W R."/>
        </authorList>
    </citation>
    <scope>NUCLEOTIDE SEQUENCE</scope>
</reference>
<feature type="region of interest" description="Disordered" evidence="1">
    <location>
        <begin position="14"/>
        <end position="38"/>
    </location>
</feature>
<dbReference type="EMBL" id="CAJOBD010041864">
    <property type="protein sequence ID" value="CAF4322203.1"/>
    <property type="molecule type" value="Genomic_DNA"/>
</dbReference>
<name>A0A820JBK9_9BILA</name>
<gene>
    <name evidence="2" type="ORF">JBS370_LOCUS41058</name>
</gene>
<proteinExistence type="predicted"/>
<evidence type="ECO:0000256" key="1">
    <source>
        <dbReference type="SAM" id="MobiDB-lite"/>
    </source>
</evidence>
<sequence>MFYEQIEMDIDNIEESDGSDHCNMSMDNDLNSPLDWDF</sequence>
<dbReference type="AlphaFoldDB" id="A0A820JBK9"/>
<comment type="caution">
    <text evidence="2">The sequence shown here is derived from an EMBL/GenBank/DDBJ whole genome shotgun (WGS) entry which is preliminary data.</text>
</comment>
<feature type="non-terminal residue" evidence="2">
    <location>
        <position position="38"/>
    </location>
</feature>
<dbReference type="Proteomes" id="UP000663836">
    <property type="component" value="Unassembled WGS sequence"/>
</dbReference>
<evidence type="ECO:0000313" key="2">
    <source>
        <dbReference type="EMBL" id="CAF4322203.1"/>
    </source>
</evidence>
<organism evidence="2 3">
    <name type="scientific">Rotaria sordida</name>
    <dbReference type="NCBI Taxonomy" id="392033"/>
    <lineage>
        <taxon>Eukaryota</taxon>
        <taxon>Metazoa</taxon>
        <taxon>Spiralia</taxon>
        <taxon>Gnathifera</taxon>
        <taxon>Rotifera</taxon>
        <taxon>Eurotatoria</taxon>
        <taxon>Bdelloidea</taxon>
        <taxon>Philodinida</taxon>
        <taxon>Philodinidae</taxon>
        <taxon>Rotaria</taxon>
    </lineage>
</organism>
<accession>A0A820JBK9</accession>
<protein>
    <submittedName>
        <fullName evidence="2">Uncharacterized protein</fullName>
    </submittedName>
</protein>
<evidence type="ECO:0000313" key="3">
    <source>
        <dbReference type="Proteomes" id="UP000663836"/>
    </source>
</evidence>